<keyword evidence="4" id="KW-0443">Lipid metabolism</keyword>
<dbReference type="EMBL" id="VCQU01000015">
    <property type="protein sequence ID" value="NMN99151.1"/>
    <property type="molecule type" value="Genomic_DNA"/>
</dbReference>
<dbReference type="GO" id="GO:0016020">
    <property type="term" value="C:membrane"/>
    <property type="evidence" value="ECO:0007669"/>
    <property type="project" value="TreeGrafter"/>
</dbReference>
<organism evidence="8 9">
    <name type="scientific">Antrihabitans stalactiti</name>
    <dbReference type="NCBI Taxonomy" id="2584121"/>
    <lineage>
        <taxon>Bacteria</taxon>
        <taxon>Bacillati</taxon>
        <taxon>Actinomycetota</taxon>
        <taxon>Actinomycetes</taxon>
        <taxon>Mycobacteriales</taxon>
        <taxon>Nocardiaceae</taxon>
        <taxon>Antrihabitans</taxon>
    </lineage>
</organism>
<dbReference type="GO" id="GO:0004467">
    <property type="term" value="F:long-chain fatty acid-CoA ligase activity"/>
    <property type="evidence" value="ECO:0007669"/>
    <property type="project" value="UniProtKB-EC"/>
</dbReference>
<evidence type="ECO:0000259" key="7">
    <source>
        <dbReference type="Pfam" id="PF00501"/>
    </source>
</evidence>
<accession>A0A848KLR9</accession>
<evidence type="ECO:0000256" key="6">
    <source>
        <dbReference type="ARBA" id="ARBA00032875"/>
    </source>
</evidence>
<dbReference type="InterPro" id="IPR045851">
    <property type="entry name" value="AMP-bd_C_sf"/>
</dbReference>
<dbReference type="InterPro" id="IPR000873">
    <property type="entry name" value="AMP-dep_synth/lig_dom"/>
</dbReference>
<dbReference type="CDD" id="cd05907">
    <property type="entry name" value="VL_LC_FACS_like"/>
    <property type="match status" value="1"/>
</dbReference>
<dbReference type="PROSITE" id="PS00455">
    <property type="entry name" value="AMP_BINDING"/>
    <property type="match status" value="1"/>
</dbReference>
<reference evidence="8 9" key="2">
    <citation type="submission" date="2020-06" db="EMBL/GenBank/DDBJ databases">
        <title>Antribacter stalactiti gen. nov., sp. nov., a new member of the family Nacardiaceae isolated from a cave.</title>
        <authorList>
            <person name="Kim I.S."/>
        </authorList>
    </citation>
    <scope>NUCLEOTIDE SEQUENCE [LARGE SCALE GENOMIC DNA]</scope>
    <source>
        <strain evidence="8 9">YC2-7</strain>
    </source>
</reference>
<comment type="caution">
    <text evidence="8">The sequence shown here is derived from an EMBL/GenBank/DDBJ whole genome shotgun (WGS) entry which is preliminary data.</text>
</comment>
<keyword evidence="3" id="KW-0276">Fatty acid metabolism</keyword>
<dbReference type="PANTHER" id="PTHR43272">
    <property type="entry name" value="LONG-CHAIN-FATTY-ACID--COA LIGASE"/>
    <property type="match status" value="1"/>
</dbReference>
<comment type="similarity">
    <text evidence="1">Belongs to the ATP-dependent AMP-binding enzyme family.</text>
</comment>
<dbReference type="Pfam" id="PF23562">
    <property type="entry name" value="AMP-binding_C_3"/>
    <property type="match status" value="1"/>
</dbReference>
<dbReference type="Gene3D" id="3.30.300.30">
    <property type="match status" value="1"/>
</dbReference>
<dbReference type="InterPro" id="IPR020845">
    <property type="entry name" value="AMP-binding_CS"/>
</dbReference>
<reference evidence="8 9" key="1">
    <citation type="submission" date="2019-05" db="EMBL/GenBank/DDBJ databases">
        <authorList>
            <person name="Lee S.D."/>
        </authorList>
    </citation>
    <scope>NUCLEOTIDE SEQUENCE [LARGE SCALE GENOMIC DNA]</scope>
    <source>
        <strain evidence="8 9">YC2-7</strain>
    </source>
</reference>
<dbReference type="SUPFAM" id="SSF56801">
    <property type="entry name" value="Acetyl-CoA synthetase-like"/>
    <property type="match status" value="1"/>
</dbReference>
<comment type="catalytic activity">
    <reaction evidence="5">
        <text>a long-chain fatty acid + ATP + CoA = a long-chain fatty acyl-CoA + AMP + diphosphate</text>
        <dbReference type="Rhea" id="RHEA:15421"/>
        <dbReference type="ChEBI" id="CHEBI:30616"/>
        <dbReference type="ChEBI" id="CHEBI:33019"/>
        <dbReference type="ChEBI" id="CHEBI:57287"/>
        <dbReference type="ChEBI" id="CHEBI:57560"/>
        <dbReference type="ChEBI" id="CHEBI:83139"/>
        <dbReference type="ChEBI" id="CHEBI:456215"/>
        <dbReference type="EC" id="6.2.1.3"/>
    </reaction>
    <physiologicalReaction direction="left-to-right" evidence="5">
        <dbReference type="Rhea" id="RHEA:15422"/>
    </physiologicalReaction>
</comment>
<evidence type="ECO:0000256" key="4">
    <source>
        <dbReference type="ARBA" id="ARBA00023098"/>
    </source>
</evidence>
<dbReference type="PANTHER" id="PTHR43272:SF32">
    <property type="entry name" value="AMP-DEPENDENT SYNTHETASE_LIGASE DOMAIN-CONTAINING PROTEIN"/>
    <property type="match status" value="1"/>
</dbReference>
<dbReference type="Gene3D" id="3.40.50.12780">
    <property type="entry name" value="N-terminal domain of ligase-like"/>
    <property type="match status" value="1"/>
</dbReference>
<name>A0A848KLR9_9NOCA</name>
<keyword evidence="2 8" id="KW-0436">Ligase</keyword>
<sequence>MTAYSSVGARFLAQCEQSASAEAFRAPTVDGGWQSLTWSDTASRSRELAAGLIALGITAESRVAIASSTRLEWVLADLAIALAGGATTTVYPSTNADYVAYILTDCGATVVFAENEDQLDKLRTADGFVGSVRYVVMFDGERGDDGVLTLEQLTDIGRSHTSANPAAVEVALAALTTDHLATIVYTSGTTGRPKGVELTHGNWLYLGAAIASEGVIRPDHLQFLWLPLSHVFGKLLLAAQYEIGFVTAIDGRIDRIVDNLAITQPSFMAAAPRIFEKIYSRVVTTAESGGGAQRALFGWAFDIGVDAVRSRSAGQPISRWRTAQLAVADRLVFARIRARLGGNIEYLVSGSAALSPQIAEWFAAAGLPILEGYGLTETTGASFVNRPDDIRIGTVGRAFPGTEVKIADDGEILLRGPGIMRGYHGLPTQTAEVIDAGGWFATGDIGTLDSDGFLNITDRKKDLVKTSGGKYIAPTAIESAIKAACPLVSHAIVIADGRNFASVLLTLDPDAAAGHPVTDVVQRAIDQVNTRLNRWETIKQFRILPRELSIESGELTPSLKIKRAVVARNHADLIESIYTAKGSRR</sequence>
<evidence type="ECO:0000256" key="2">
    <source>
        <dbReference type="ARBA" id="ARBA00022598"/>
    </source>
</evidence>
<dbReference type="Proteomes" id="UP000535543">
    <property type="component" value="Unassembled WGS sequence"/>
</dbReference>
<evidence type="ECO:0000313" key="8">
    <source>
        <dbReference type="EMBL" id="NMN99151.1"/>
    </source>
</evidence>
<dbReference type="Pfam" id="PF00501">
    <property type="entry name" value="AMP-binding"/>
    <property type="match status" value="1"/>
</dbReference>
<dbReference type="InterPro" id="IPR042099">
    <property type="entry name" value="ANL_N_sf"/>
</dbReference>
<evidence type="ECO:0000256" key="1">
    <source>
        <dbReference type="ARBA" id="ARBA00006432"/>
    </source>
</evidence>
<gene>
    <name evidence="8" type="ORF">FGL95_29430</name>
</gene>
<dbReference type="RefSeq" id="WP_169594175.1">
    <property type="nucleotide sequence ID" value="NZ_VCQU01000015.1"/>
</dbReference>
<protein>
    <recommendedName>
        <fullName evidence="6">Acyl-CoA synthetase</fullName>
    </recommendedName>
</protein>
<evidence type="ECO:0000313" key="9">
    <source>
        <dbReference type="Proteomes" id="UP000535543"/>
    </source>
</evidence>
<proteinExistence type="inferred from homology"/>
<evidence type="ECO:0000256" key="3">
    <source>
        <dbReference type="ARBA" id="ARBA00022832"/>
    </source>
</evidence>
<keyword evidence="9" id="KW-1185">Reference proteome</keyword>
<dbReference type="AlphaFoldDB" id="A0A848KLR9"/>
<evidence type="ECO:0000256" key="5">
    <source>
        <dbReference type="ARBA" id="ARBA00024484"/>
    </source>
</evidence>
<feature type="domain" description="AMP-dependent synthetase/ligase" evidence="7">
    <location>
        <begin position="14"/>
        <end position="424"/>
    </location>
</feature>